<organism evidence="1 2">
    <name type="scientific">Pyropia yezoensis</name>
    <name type="common">Susabi-nori</name>
    <name type="synonym">Porphyra yezoensis</name>
    <dbReference type="NCBI Taxonomy" id="2788"/>
    <lineage>
        <taxon>Eukaryota</taxon>
        <taxon>Rhodophyta</taxon>
        <taxon>Bangiophyceae</taxon>
        <taxon>Bangiales</taxon>
        <taxon>Bangiaceae</taxon>
        <taxon>Pyropia</taxon>
    </lineage>
</organism>
<dbReference type="Proteomes" id="UP000798662">
    <property type="component" value="Chromosome 2"/>
</dbReference>
<gene>
    <name evidence="1" type="ORF">I4F81_005283</name>
</gene>
<dbReference type="EMBL" id="CM020619">
    <property type="protein sequence ID" value="KAK1862716.1"/>
    <property type="molecule type" value="Genomic_DNA"/>
</dbReference>
<evidence type="ECO:0000313" key="2">
    <source>
        <dbReference type="Proteomes" id="UP000798662"/>
    </source>
</evidence>
<comment type="caution">
    <text evidence="1">The sequence shown here is derived from an EMBL/GenBank/DDBJ whole genome shotgun (WGS) entry which is preliminary data.</text>
</comment>
<accession>A0ACC3BYY7</accession>
<name>A0ACC3BYY7_PYRYE</name>
<keyword evidence="2" id="KW-1185">Reference proteome</keyword>
<sequence>MGGSRRPAAAVAAAVCVVLATLTLCAPAAAYFPSNTPLPVAQILENPAGYHTTPDGRQFKAKVYQVNGCQSTPGNESGHYMGMGRTMFNMISSAACTMVDDPVTGTPTYTAFQAFRIKANGFRFHATFTMEDIDAEPATSANWTDGWRESMTAIGLAGGSIVRPMFWTNTPALVSVQDQAISGAALAEVGWTGFGDTPIQGVAYQSTTDMRNMGASDMELGDGHVYFGTPIEELLIISALSQTNRFVDMYTNNWVTAIYIDWGCICLASTTYNRDTIALIDPAVPGKCNIQSLTKTPHKCDFAGNQWCRTVDVAAWYRTTQYRADMTCDCAIYGIRVNRRSVAYTPSSTFLTDPW</sequence>
<reference evidence="1" key="1">
    <citation type="submission" date="2019-11" db="EMBL/GenBank/DDBJ databases">
        <title>Nori genome reveals adaptations in red seaweeds to the harsh intertidal environment.</title>
        <authorList>
            <person name="Wang D."/>
            <person name="Mao Y."/>
        </authorList>
    </citation>
    <scope>NUCLEOTIDE SEQUENCE</scope>
    <source>
        <tissue evidence="1">Gametophyte</tissue>
    </source>
</reference>
<protein>
    <submittedName>
        <fullName evidence="1">Uncharacterized protein</fullName>
    </submittedName>
</protein>
<evidence type="ECO:0000313" key="1">
    <source>
        <dbReference type="EMBL" id="KAK1862716.1"/>
    </source>
</evidence>
<proteinExistence type="predicted"/>